<evidence type="ECO:0000313" key="3">
    <source>
        <dbReference type="Proteomes" id="UP001642409"/>
    </source>
</evidence>
<keyword evidence="1" id="KW-0175">Coiled coil</keyword>
<evidence type="ECO:0000313" key="2">
    <source>
        <dbReference type="EMBL" id="CAL5990964.1"/>
    </source>
</evidence>
<dbReference type="EMBL" id="CAXDID020000026">
    <property type="protein sequence ID" value="CAL5990964.1"/>
    <property type="molecule type" value="Genomic_DNA"/>
</dbReference>
<dbReference type="InterPro" id="IPR013083">
    <property type="entry name" value="Znf_RING/FYVE/PHD"/>
</dbReference>
<sequence length="503" mass="57609">MSTKRGDRASRLPNTKNMWCPLSTQYFNVLEWLDVEKPDHSIVKDGCGCLPPQILKRYDTVNHLNNTTTRLCAELDKQLTALREQRAKLKQSDLESYKTKLSQLSQIQFEKLNHAVGALADLKQLRNQLGIRIYQDEHKAEGNISDAVINGKESRSLDDSNILPFTTNDLLQNVRAHSCSGLLGNSLVVPIFKPVELAQFANRFQIDSEEIPQKDFPTLTLQVDERHRSGNLNQLQKVFLSCLDGKLYTNQKPSVTQEEMVLSAFAEISGFINDEIQFPKRTDAQLKDLQEQFRLASKKTELLIQNDHKQKAKIGQIIQNGCLPMFSERDQSSVDTSYQSQVSLSQTAVKPVEQNESVLIEDEEPVLVQVEANSPGQMNVKELLQTEQQKDSDFTENYCVFHLCTNEDDSDMVQCEYTEQCIFAKDGWFHPSCLGFDSLEVQKNGIFDESEFYCPGCWVTHGFNFGEWGETFKIGKKKLQTIRKYIMEMWPQQYGQQYTLKKK</sequence>
<comment type="caution">
    <text evidence="2">The sequence shown here is derived from an EMBL/GenBank/DDBJ whole genome shotgun (WGS) entry which is preliminary data.</text>
</comment>
<accession>A0ABP1HC20</accession>
<dbReference type="InterPro" id="IPR011011">
    <property type="entry name" value="Znf_FYVE_PHD"/>
</dbReference>
<dbReference type="Proteomes" id="UP001642409">
    <property type="component" value="Unassembled WGS sequence"/>
</dbReference>
<organism evidence="2 3">
    <name type="scientific">Hexamita inflata</name>
    <dbReference type="NCBI Taxonomy" id="28002"/>
    <lineage>
        <taxon>Eukaryota</taxon>
        <taxon>Metamonada</taxon>
        <taxon>Diplomonadida</taxon>
        <taxon>Hexamitidae</taxon>
        <taxon>Hexamitinae</taxon>
        <taxon>Hexamita</taxon>
    </lineage>
</organism>
<proteinExistence type="predicted"/>
<gene>
    <name evidence="2" type="ORF">HINF_LOCUS11796</name>
</gene>
<protein>
    <recommendedName>
        <fullName evidence="4">Zinc finger PHD-type domain-containing protein</fullName>
    </recommendedName>
</protein>
<name>A0ABP1HC20_9EUKA</name>
<dbReference type="SUPFAM" id="SSF57903">
    <property type="entry name" value="FYVE/PHD zinc finger"/>
    <property type="match status" value="1"/>
</dbReference>
<keyword evidence="3" id="KW-1185">Reference proteome</keyword>
<feature type="coiled-coil region" evidence="1">
    <location>
        <begin position="65"/>
        <end position="92"/>
    </location>
</feature>
<reference evidence="2 3" key="1">
    <citation type="submission" date="2024-07" db="EMBL/GenBank/DDBJ databases">
        <authorList>
            <person name="Akdeniz Z."/>
        </authorList>
    </citation>
    <scope>NUCLEOTIDE SEQUENCE [LARGE SCALE GENOMIC DNA]</scope>
</reference>
<dbReference type="Gene3D" id="3.30.40.10">
    <property type="entry name" value="Zinc/RING finger domain, C3HC4 (zinc finger)"/>
    <property type="match status" value="1"/>
</dbReference>
<evidence type="ECO:0000256" key="1">
    <source>
        <dbReference type="SAM" id="Coils"/>
    </source>
</evidence>
<evidence type="ECO:0008006" key="4">
    <source>
        <dbReference type="Google" id="ProtNLM"/>
    </source>
</evidence>